<dbReference type="Gene3D" id="3.40.462.20">
    <property type="match status" value="1"/>
</dbReference>
<accession>A0ABS4QPV4</accession>
<evidence type="ECO:0000256" key="5">
    <source>
        <dbReference type="ARBA" id="ARBA00023002"/>
    </source>
</evidence>
<dbReference type="Gene3D" id="3.30.43.10">
    <property type="entry name" value="Uridine Diphospho-n-acetylenolpyruvylglucosamine Reductase, domain 2"/>
    <property type="match status" value="1"/>
</dbReference>
<dbReference type="PROSITE" id="PS51387">
    <property type="entry name" value="FAD_PCMH"/>
    <property type="match status" value="1"/>
</dbReference>
<proteinExistence type="inferred from homology"/>
<sequence length="486" mass="51126">MLASLAIDTQWTRRNWLRGAVALSAVGMTADSWRAGAEPGTARDTRSAGADWKRLSGRIEGRVITSADGDYGTAKQLFNTRFDGLSPAAVVQVAAPGDVAAAVTFAAEHGLRVAARSGGHSYAGASAATGALIVDLRNLNQLRYHDGAAVVGPGNSLYDVYTALDRYGRTIPAGVCPGVGIAGLTLGGGVGVESRLHGLTCDHLTSASLVLPDGTEAEVSATSHPDLFWAVRGAGAYVGIVTSLTYRTVPATAKDVVSLSFPGDRTGRCIDGWNHWLRSADRSHWANITVAADGHGGLRCAIQLVCPAGTGAHAAAALIEATTEPLTVDTQSCSSMDTVQHLVLEEMTRRTSYTNGSDVLTHLDDSTIEQILAAITEHSRAGGTGWVQLDPLDGAVRDTNPVASAFPWRNHAALIQWGAFHPIPADAARAWIGRAHHLLRKASAGSYVNYIGPGDSLQRCYAHNAAMLAALRRTVDPRNRIHTPTD</sequence>
<dbReference type="PROSITE" id="PS00862">
    <property type="entry name" value="OX2_COVAL_FAD"/>
    <property type="match status" value="1"/>
</dbReference>
<keyword evidence="3" id="KW-0285">Flavoprotein</keyword>
<evidence type="ECO:0000256" key="2">
    <source>
        <dbReference type="ARBA" id="ARBA00005466"/>
    </source>
</evidence>
<dbReference type="InterPro" id="IPR016169">
    <property type="entry name" value="FAD-bd_PCMH_sub2"/>
</dbReference>
<dbReference type="InterPro" id="IPR006093">
    <property type="entry name" value="Oxy_OxRdtase_FAD_BS"/>
</dbReference>
<reference evidence="7 8" key="1">
    <citation type="submission" date="2021-03" db="EMBL/GenBank/DDBJ databases">
        <title>Sequencing the genomes of 1000 actinobacteria strains.</title>
        <authorList>
            <person name="Klenk H.-P."/>
        </authorList>
    </citation>
    <scope>NUCLEOTIDE SEQUENCE [LARGE SCALE GENOMIC DNA]</scope>
    <source>
        <strain evidence="7 8">DSM 45516</strain>
    </source>
</reference>
<name>A0ABS4QPV4_9NOCA</name>
<evidence type="ECO:0000256" key="1">
    <source>
        <dbReference type="ARBA" id="ARBA00001974"/>
    </source>
</evidence>
<dbReference type="InterPro" id="IPR050416">
    <property type="entry name" value="FAD-linked_Oxidoreductase"/>
</dbReference>
<comment type="cofactor">
    <cofactor evidence="1">
        <name>FAD</name>
        <dbReference type="ChEBI" id="CHEBI:57692"/>
    </cofactor>
</comment>
<evidence type="ECO:0000256" key="4">
    <source>
        <dbReference type="ARBA" id="ARBA00022827"/>
    </source>
</evidence>
<keyword evidence="4" id="KW-0274">FAD</keyword>
<dbReference type="InterPro" id="IPR036318">
    <property type="entry name" value="FAD-bd_PCMH-like_sf"/>
</dbReference>
<keyword evidence="8" id="KW-1185">Reference proteome</keyword>
<feature type="domain" description="FAD-binding PCMH-type" evidence="6">
    <location>
        <begin position="83"/>
        <end position="251"/>
    </location>
</feature>
<dbReference type="Proteomes" id="UP001519325">
    <property type="component" value="Unassembled WGS sequence"/>
</dbReference>
<dbReference type="EMBL" id="JAGGMR010000001">
    <property type="protein sequence ID" value="MBP2193133.1"/>
    <property type="molecule type" value="Genomic_DNA"/>
</dbReference>
<evidence type="ECO:0000259" key="6">
    <source>
        <dbReference type="PROSITE" id="PS51387"/>
    </source>
</evidence>
<protein>
    <submittedName>
        <fullName evidence="7">FAD/FMN-containing dehydrogenase</fullName>
    </submittedName>
</protein>
<comment type="caution">
    <text evidence="7">The sequence shown here is derived from an EMBL/GenBank/DDBJ whole genome shotgun (WGS) entry which is preliminary data.</text>
</comment>
<dbReference type="Gene3D" id="3.30.465.10">
    <property type="match status" value="1"/>
</dbReference>
<dbReference type="SUPFAM" id="SSF56176">
    <property type="entry name" value="FAD-binding/transporter-associated domain-like"/>
    <property type="match status" value="1"/>
</dbReference>
<evidence type="ECO:0000313" key="8">
    <source>
        <dbReference type="Proteomes" id="UP001519325"/>
    </source>
</evidence>
<dbReference type="PANTHER" id="PTHR42973">
    <property type="entry name" value="BINDING OXIDOREDUCTASE, PUTATIVE (AFU_ORTHOLOGUE AFUA_1G17690)-RELATED"/>
    <property type="match status" value="1"/>
</dbReference>
<evidence type="ECO:0000256" key="3">
    <source>
        <dbReference type="ARBA" id="ARBA00022630"/>
    </source>
</evidence>
<dbReference type="InterPro" id="IPR016166">
    <property type="entry name" value="FAD-bd_PCMH"/>
</dbReference>
<dbReference type="PANTHER" id="PTHR42973:SF39">
    <property type="entry name" value="FAD-BINDING PCMH-TYPE DOMAIN-CONTAINING PROTEIN"/>
    <property type="match status" value="1"/>
</dbReference>
<dbReference type="RefSeq" id="WP_209896428.1">
    <property type="nucleotide sequence ID" value="NZ_JAGGMR010000001.1"/>
</dbReference>
<dbReference type="InterPro" id="IPR006094">
    <property type="entry name" value="Oxid_FAD_bind_N"/>
</dbReference>
<keyword evidence="5" id="KW-0560">Oxidoreductase</keyword>
<organism evidence="7 8">
    <name type="scientific">Nocardia goodfellowii</name>
    <dbReference type="NCBI Taxonomy" id="882446"/>
    <lineage>
        <taxon>Bacteria</taxon>
        <taxon>Bacillati</taxon>
        <taxon>Actinomycetota</taxon>
        <taxon>Actinomycetes</taxon>
        <taxon>Mycobacteriales</taxon>
        <taxon>Nocardiaceae</taxon>
        <taxon>Nocardia</taxon>
    </lineage>
</organism>
<evidence type="ECO:0000313" key="7">
    <source>
        <dbReference type="EMBL" id="MBP2193133.1"/>
    </source>
</evidence>
<dbReference type="InterPro" id="IPR016167">
    <property type="entry name" value="FAD-bd_PCMH_sub1"/>
</dbReference>
<comment type="similarity">
    <text evidence="2">Belongs to the oxygen-dependent FAD-linked oxidoreductase family.</text>
</comment>
<gene>
    <name evidence="7" type="ORF">BJ987_006034</name>
</gene>
<dbReference type="Pfam" id="PF01565">
    <property type="entry name" value="FAD_binding_4"/>
    <property type="match status" value="1"/>
</dbReference>